<sequence length="242" mass="27515">MASSDADRKHQECMDIARWIAERKEELFIAEKDRISDSIKESAWRHVLKNCIDSGQVWMKTNGGKEKNWAYLRDNKWTMIKASVRRHLAGNGPSKSPMKEYMDELTNFILDHDLLDPLKDKISKPSYQPSSSGGRITIKAETDITDQFRIPTILPNSRNQFEEPMQDPQPFLTLSEALNAATSSSAFIIGSAQNSREESLDELQKKALRAAIKRDEALADAARQVQKYYEGKMRFENGGGFV</sequence>
<reference evidence="1 2" key="2">
    <citation type="journal article" date="2019" name="G3 (Bethesda)">
        <title>Hybrid Assembly of the Genome of the Entomopathogenic Nematode Steinernema carpocapsae Identifies the X-Chromosome.</title>
        <authorList>
            <person name="Serra L."/>
            <person name="Macchietto M."/>
            <person name="Macias-Munoz A."/>
            <person name="McGill C.J."/>
            <person name="Rodriguez I.M."/>
            <person name="Rodriguez B."/>
            <person name="Murad R."/>
            <person name="Mortazavi A."/>
        </authorList>
    </citation>
    <scope>NUCLEOTIDE SEQUENCE [LARGE SCALE GENOMIC DNA]</scope>
    <source>
        <strain evidence="1 2">ALL</strain>
    </source>
</reference>
<dbReference type="Proteomes" id="UP000298663">
    <property type="component" value="Unassembled WGS sequence"/>
</dbReference>
<evidence type="ECO:0008006" key="3">
    <source>
        <dbReference type="Google" id="ProtNLM"/>
    </source>
</evidence>
<dbReference type="AlphaFoldDB" id="A0A4U5MQQ6"/>
<organism evidence="1 2">
    <name type="scientific">Steinernema carpocapsae</name>
    <name type="common">Entomopathogenic nematode</name>
    <dbReference type="NCBI Taxonomy" id="34508"/>
    <lineage>
        <taxon>Eukaryota</taxon>
        <taxon>Metazoa</taxon>
        <taxon>Ecdysozoa</taxon>
        <taxon>Nematoda</taxon>
        <taxon>Chromadorea</taxon>
        <taxon>Rhabditida</taxon>
        <taxon>Tylenchina</taxon>
        <taxon>Panagrolaimomorpha</taxon>
        <taxon>Strongyloidoidea</taxon>
        <taxon>Steinernematidae</taxon>
        <taxon>Steinernema</taxon>
    </lineage>
</organism>
<evidence type="ECO:0000313" key="1">
    <source>
        <dbReference type="EMBL" id="TKR71918.1"/>
    </source>
</evidence>
<accession>A0A4U5MQQ6</accession>
<dbReference type="OrthoDB" id="10441879at2759"/>
<comment type="caution">
    <text evidence="1">The sequence shown here is derived from an EMBL/GenBank/DDBJ whole genome shotgun (WGS) entry which is preliminary data.</text>
</comment>
<reference evidence="1 2" key="1">
    <citation type="journal article" date="2015" name="Genome Biol.">
        <title>Comparative genomics of Steinernema reveals deeply conserved gene regulatory networks.</title>
        <authorList>
            <person name="Dillman A.R."/>
            <person name="Macchietto M."/>
            <person name="Porter C.F."/>
            <person name="Rogers A."/>
            <person name="Williams B."/>
            <person name="Antoshechkin I."/>
            <person name="Lee M.M."/>
            <person name="Goodwin Z."/>
            <person name="Lu X."/>
            <person name="Lewis E.E."/>
            <person name="Goodrich-Blair H."/>
            <person name="Stock S.P."/>
            <person name="Adams B.J."/>
            <person name="Sternberg P.W."/>
            <person name="Mortazavi A."/>
        </authorList>
    </citation>
    <scope>NUCLEOTIDE SEQUENCE [LARGE SCALE GENOMIC DNA]</scope>
    <source>
        <strain evidence="1 2">ALL</strain>
    </source>
</reference>
<gene>
    <name evidence="1" type="ORF">L596_019448</name>
</gene>
<proteinExistence type="predicted"/>
<keyword evidence="2" id="KW-1185">Reference proteome</keyword>
<evidence type="ECO:0000313" key="2">
    <source>
        <dbReference type="Proteomes" id="UP000298663"/>
    </source>
</evidence>
<dbReference type="EMBL" id="AZBU02000006">
    <property type="protein sequence ID" value="TKR71918.1"/>
    <property type="molecule type" value="Genomic_DNA"/>
</dbReference>
<name>A0A4U5MQQ6_STECR</name>
<protein>
    <recommendedName>
        <fullName evidence="3">Regulatory protein zeste</fullName>
    </recommendedName>
</protein>